<dbReference type="AlphaFoldDB" id="A0A0F9K4N0"/>
<feature type="region of interest" description="Disordered" evidence="1">
    <location>
        <begin position="351"/>
        <end position="382"/>
    </location>
</feature>
<organism evidence="3">
    <name type="scientific">marine sediment metagenome</name>
    <dbReference type="NCBI Taxonomy" id="412755"/>
    <lineage>
        <taxon>unclassified sequences</taxon>
        <taxon>metagenomes</taxon>
        <taxon>ecological metagenomes</taxon>
    </lineage>
</organism>
<feature type="domain" description="YagK/YfjJ C-terminal" evidence="2">
    <location>
        <begin position="199"/>
        <end position="338"/>
    </location>
</feature>
<feature type="compositionally biased region" description="Basic and acidic residues" evidence="1">
    <location>
        <begin position="355"/>
        <end position="364"/>
    </location>
</feature>
<sequence length="382" mass="44947">MDSYAYHDTPTDEEMLDWLGRLHGGEIVTNSLGQPITMPSDYHWRNDLIWVDQQLKTLADAKPVLDYQRLIKPEAFGTETVVLAPDPVLGTLTTLFTVLVTMFHETEIGQLYRPSPFATRFLWAFDQCAYLREAGFHQPPSLSRQTAEQLVMDLNQRLEAWYQTLKGPDFTYECHRNRRNSLNNYQRLCEVMDALFDCHSRLMVIRVDLGYSEFESPYIDYQTARYHREQLCLAFNTHSLFNHLLGYAWKLEWQPKKGFHYHFIFFFDGHQCQEDVTHARLIGEMWATAITGGQGLYWNCNLDAEHHYHYNAMGRIDYHDFEKKRGLFKLAKYLTKIDEYAAMLVKGRTFQTSQKPERHDEPRRGRPRLYQSTHWAHGDTGP</sequence>
<dbReference type="InterPro" id="IPR057271">
    <property type="entry name" value="YagK_YfjJ_C"/>
</dbReference>
<evidence type="ECO:0000313" key="3">
    <source>
        <dbReference type="EMBL" id="KKM77074.1"/>
    </source>
</evidence>
<comment type="caution">
    <text evidence="3">The sequence shown here is derived from an EMBL/GenBank/DDBJ whole genome shotgun (WGS) entry which is preliminary data.</text>
</comment>
<reference evidence="3" key="1">
    <citation type="journal article" date="2015" name="Nature">
        <title>Complex archaea that bridge the gap between prokaryotes and eukaryotes.</title>
        <authorList>
            <person name="Spang A."/>
            <person name="Saw J.H."/>
            <person name="Jorgensen S.L."/>
            <person name="Zaremba-Niedzwiedzka K."/>
            <person name="Martijn J."/>
            <person name="Lind A.E."/>
            <person name="van Eijk R."/>
            <person name="Schleper C."/>
            <person name="Guy L."/>
            <person name="Ettema T.J."/>
        </authorList>
    </citation>
    <scope>NUCLEOTIDE SEQUENCE</scope>
</reference>
<gene>
    <name evidence="3" type="ORF">LCGC14_1373720</name>
</gene>
<dbReference type="Pfam" id="PF11726">
    <property type="entry name" value="YagK_YfjJ_C"/>
    <property type="match status" value="1"/>
</dbReference>
<name>A0A0F9K4N0_9ZZZZ</name>
<dbReference type="EMBL" id="LAZR01008702">
    <property type="protein sequence ID" value="KKM77074.1"/>
    <property type="molecule type" value="Genomic_DNA"/>
</dbReference>
<evidence type="ECO:0000259" key="2">
    <source>
        <dbReference type="Pfam" id="PF11726"/>
    </source>
</evidence>
<accession>A0A0F9K4N0</accession>
<evidence type="ECO:0000256" key="1">
    <source>
        <dbReference type="SAM" id="MobiDB-lite"/>
    </source>
</evidence>
<proteinExistence type="predicted"/>
<protein>
    <recommendedName>
        <fullName evidence="2">YagK/YfjJ C-terminal domain-containing protein</fullName>
    </recommendedName>
</protein>